<evidence type="ECO:0000259" key="2">
    <source>
        <dbReference type="PROSITE" id="PS50158"/>
    </source>
</evidence>
<reference evidence="3 4" key="1">
    <citation type="journal article" date="2018" name="PLoS Genet.">
        <title>Population sequencing reveals clonal diversity and ancestral inbreeding in the grapevine cultivar Chardonnay.</title>
        <authorList>
            <person name="Roach M.J."/>
            <person name="Johnson D.L."/>
            <person name="Bohlmann J."/>
            <person name="van Vuuren H.J."/>
            <person name="Jones S.J."/>
            <person name="Pretorius I.S."/>
            <person name="Schmidt S.A."/>
            <person name="Borneman A.R."/>
        </authorList>
    </citation>
    <scope>NUCLEOTIDE SEQUENCE [LARGE SCALE GENOMIC DNA]</scope>
    <source>
        <strain evidence="4">cv. Chardonnay</strain>
        <tissue evidence="3">Leaf</tissue>
    </source>
</reference>
<sequence length="393" mass="43252">MAIQNRQWQTCGPATVLQNTEIPLITINISAQAPLKLTSTNYLSWKLQFETVFIGYDLIGYIDGSKPCPSTTITVNNTATTNPSHKLWIRQDQLLLNALIGFLSPTIIPFIAQTKIAKEAWTILSNNYAKPSHGRIKQVKTKLKNPTKGSQNVTEYLHSVKACADELAILGAPLDPEDLTNKILDGLGDDYKELVRVVQASDTSITFDELHKKLLSFEATAPAITTPNNGRPPMNSDQCFQNLSNRPPSRPYQGFCQICGIQGHTAKRCPSFQVLPIQSSTTAPSSSNNSTAPWQPQVNFAANTTSPTRPGYLIVAPLIISWSSKKQKMWLVLLLRQNIAQLLLLLLNSAGFAICSLNFASIWSAPSCLLRQCRCNTIKFKSGLPFSNEAYGS</sequence>
<comment type="caution">
    <text evidence="3">The sequence shown here is derived from an EMBL/GenBank/DDBJ whole genome shotgun (WGS) entry which is preliminary data.</text>
</comment>
<evidence type="ECO:0000313" key="4">
    <source>
        <dbReference type="Proteomes" id="UP000288805"/>
    </source>
</evidence>
<keyword evidence="1" id="KW-0862">Zinc</keyword>
<evidence type="ECO:0000313" key="3">
    <source>
        <dbReference type="EMBL" id="RVW70321.1"/>
    </source>
</evidence>
<gene>
    <name evidence="3" type="primary">RE1_1295</name>
    <name evidence="3" type="ORF">CK203_048723</name>
</gene>
<accession>A0A438GDQ8</accession>
<keyword evidence="1" id="KW-0863">Zinc-finger</keyword>
<dbReference type="PANTHER" id="PTHR47481:SF22">
    <property type="entry name" value="RETROTRANSPOSON GAG DOMAIN-CONTAINING PROTEIN"/>
    <property type="match status" value="1"/>
</dbReference>
<dbReference type="GO" id="GO:0008270">
    <property type="term" value="F:zinc ion binding"/>
    <property type="evidence" value="ECO:0007669"/>
    <property type="project" value="UniProtKB-KW"/>
</dbReference>
<keyword evidence="1" id="KW-0479">Metal-binding</keyword>
<dbReference type="Proteomes" id="UP000288805">
    <property type="component" value="Unassembled WGS sequence"/>
</dbReference>
<dbReference type="PROSITE" id="PS50158">
    <property type="entry name" value="ZF_CCHC"/>
    <property type="match status" value="1"/>
</dbReference>
<dbReference type="EMBL" id="QGNW01000467">
    <property type="protein sequence ID" value="RVW70321.1"/>
    <property type="molecule type" value="Genomic_DNA"/>
</dbReference>
<organism evidence="3 4">
    <name type="scientific">Vitis vinifera</name>
    <name type="common">Grape</name>
    <dbReference type="NCBI Taxonomy" id="29760"/>
    <lineage>
        <taxon>Eukaryota</taxon>
        <taxon>Viridiplantae</taxon>
        <taxon>Streptophyta</taxon>
        <taxon>Embryophyta</taxon>
        <taxon>Tracheophyta</taxon>
        <taxon>Spermatophyta</taxon>
        <taxon>Magnoliopsida</taxon>
        <taxon>eudicotyledons</taxon>
        <taxon>Gunneridae</taxon>
        <taxon>Pentapetalae</taxon>
        <taxon>rosids</taxon>
        <taxon>Vitales</taxon>
        <taxon>Vitaceae</taxon>
        <taxon>Viteae</taxon>
        <taxon>Vitis</taxon>
    </lineage>
</organism>
<feature type="domain" description="CCHC-type" evidence="2">
    <location>
        <begin position="256"/>
        <end position="271"/>
    </location>
</feature>
<dbReference type="PANTHER" id="PTHR47481">
    <property type="match status" value="1"/>
</dbReference>
<proteinExistence type="predicted"/>
<evidence type="ECO:0000256" key="1">
    <source>
        <dbReference type="PROSITE-ProRule" id="PRU00047"/>
    </source>
</evidence>
<protein>
    <submittedName>
        <fullName evidence="3">Retrovirus-related Pol polyprotein from transposon RE1</fullName>
    </submittedName>
</protein>
<dbReference type="AlphaFoldDB" id="A0A438GDQ8"/>
<dbReference type="GO" id="GO:0003676">
    <property type="term" value="F:nucleic acid binding"/>
    <property type="evidence" value="ECO:0007669"/>
    <property type="project" value="InterPro"/>
</dbReference>
<dbReference type="InterPro" id="IPR001878">
    <property type="entry name" value="Znf_CCHC"/>
</dbReference>
<dbReference type="Pfam" id="PF14223">
    <property type="entry name" value="Retrotran_gag_2"/>
    <property type="match status" value="1"/>
</dbReference>
<name>A0A438GDQ8_VITVI</name>